<dbReference type="RefSeq" id="WP_150187593.1">
    <property type="nucleotide sequence ID" value="NZ_CP029191.1"/>
</dbReference>
<feature type="region of interest" description="Disordered" evidence="1">
    <location>
        <begin position="1"/>
        <end position="22"/>
    </location>
</feature>
<evidence type="ECO:0000313" key="2">
    <source>
        <dbReference type="EMBL" id="QES45283.1"/>
    </source>
</evidence>
<accession>A0A5P2CS92</accession>
<reference evidence="2 3" key="1">
    <citation type="submission" date="2018-05" db="EMBL/GenBank/DDBJ databases">
        <title>Streptomyces venezuelae.</title>
        <authorList>
            <person name="Kim W."/>
            <person name="Lee N."/>
            <person name="Cho B.-K."/>
        </authorList>
    </citation>
    <scope>NUCLEOTIDE SEQUENCE [LARGE SCALE GENOMIC DNA]</scope>
    <source>
        <strain evidence="2 3">ATCC 14585</strain>
    </source>
</reference>
<evidence type="ECO:0000313" key="3">
    <source>
        <dbReference type="Proteomes" id="UP000324015"/>
    </source>
</evidence>
<organism evidence="2 3">
    <name type="scientific">Streptomyces venezuelae</name>
    <dbReference type="NCBI Taxonomy" id="54571"/>
    <lineage>
        <taxon>Bacteria</taxon>
        <taxon>Bacillati</taxon>
        <taxon>Actinomycetota</taxon>
        <taxon>Actinomycetes</taxon>
        <taxon>Kitasatosporales</taxon>
        <taxon>Streptomycetaceae</taxon>
        <taxon>Streptomyces</taxon>
    </lineage>
</organism>
<proteinExistence type="predicted"/>
<gene>
    <name evidence="2" type="ORF">DEJ49_33640</name>
</gene>
<evidence type="ECO:0000256" key="1">
    <source>
        <dbReference type="SAM" id="MobiDB-lite"/>
    </source>
</evidence>
<sequence>MTETDGPKKRGRPATGSGEGASVRVASEVKAAFDGAVAAAGSNRSKVTEQLWAWFAGMPGAKLPERPGDAKPPVR</sequence>
<dbReference type="AlphaFoldDB" id="A0A5P2CS92"/>
<protein>
    <submittedName>
        <fullName evidence="2">Uncharacterized protein</fullName>
    </submittedName>
</protein>
<dbReference type="EMBL" id="CP029191">
    <property type="protein sequence ID" value="QES45283.1"/>
    <property type="molecule type" value="Genomic_DNA"/>
</dbReference>
<dbReference type="Proteomes" id="UP000324015">
    <property type="component" value="Chromosome"/>
</dbReference>
<name>A0A5P2CS92_STRVZ</name>